<name>A0ABS5FPK6_9BRAD</name>
<protein>
    <submittedName>
        <fullName evidence="1">Adenylate/guanylate cyclase domain-containing protein</fullName>
    </submittedName>
</protein>
<evidence type="ECO:0000313" key="2">
    <source>
        <dbReference type="Proteomes" id="UP001315278"/>
    </source>
</evidence>
<dbReference type="InterPro" id="IPR029787">
    <property type="entry name" value="Nucleotide_cyclase"/>
</dbReference>
<organism evidence="1 2">
    <name type="scientific">Bradyrhizobium jicamae</name>
    <dbReference type="NCBI Taxonomy" id="280332"/>
    <lineage>
        <taxon>Bacteria</taxon>
        <taxon>Pseudomonadati</taxon>
        <taxon>Pseudomonadota</taxon>
        <taxon>Alphaproteobacteria</taxon>
        <taxon>Hyphomicrobiales</taxon>
        <taxon>Nitrobacteraceae</taxon>
        <taxon>Bradyrhizobium</taxon>
    </lineage>
</organism>
<sequence length="102" mass="11304">MPEQPVERRLATILAADVVDYSALIEKAEEATHTRIGSLRRDVIEPHHLAQHRGRLIKTTGDGMLVDFASPVAAVRCAVEIQNHLSSMPTLDLLRSSVPVWQ</sequence>
<evidence type="ECO:0000313" key="1">
    <source>
        <dbReference type="EMBL" id="MBR0798713.1"/>
    </source>
</evidence>
<dbReference type="SUPFAM" id="SSF55073">
    <property type="entry name" value="Nucleotide cyclase"/>
    <property type="match status" value="1"/>
</dbReference>
<accession>A0ABS5FPK6</accession>
<comment type="caution">
    <text evidence="1">The sequence shown here is derived from an EMBL/GenBank/DDBJ whole genome shotgun (WGS) entry which is preliminary data.</text>
</comment>
<dbReference type="Gene3D" id="3.30.70.1230">
    <property type="entry name" value="Nucleotide cyclase"/>
    <property type="match status" value="1"/>
</dbReference>
<dbReference type="RefSeq" id="WP_212493877.1">
    <property type="nucleotide sequence ID" value="NZ_JAFCJH010000030.1"/>
</dbReference>
<gene>
    <name evidence="1" type="ORF">JQ615_25315</name>
</gene>
<dbReference type="EMBL" id="JAFCJH010000030">
    <property type="protein sequence ID" value="MBR0798713.1"/>
    <property type="molecule type" value="Genomic_DNA"/>
</dbReference>
<reference evidence="2" key="1">
    <citation type="journal article" date="2021" name="ISME J.">
        <title>Evolutionary origin and ecological implication of a unique nif island in free-living Bradyrhizobium lineages.</title>
        <authorList>
            <person name="Tao J."/>
        </authorList>
    </citation>
    <scope>NUCLEOTIDE SEQUENCE [LARGE SCALE GENOMIC DNA]</scope>
    <source>
        <strain evidence="2">SZCCT0434</strain>
    </source>
</reference>
<dbReference type="Proteomes" id="UP001315278">
    <property type="component" value="Unassembled WGS sequence"/>
</dbReference>
<keyword evidence="2" id="KW-1185">Reference proteome</keyword>
<proteinExistence type="predicted"/>